<dbReference type="InterPro" id="IPR036291">
    <property type="entry name" value="NAD(P)-bd_dom_sf"/>
</dbReference>
<proteinExistence type="inferred from homology"/>
<sequence length="262" mass="27044">MGRLDGKVALITGAGSGVGRAAAAIFAREGARVTGVSRTAAALEETGALLRQNGHDFGHSAQDISLAPGAEAAMAAVLAQHGRIDILLNAAGVGYSWQRQSPGSMEDVAATDPAKWDEVMRINLTSCYLMSRLAVQQMRRQGGGGALVHVASVSGFRGLPRAHAYCAAKAGMINLSNAMSCAYVAEGIRSNVVAPGYIATGMVESLLEGFDDPAQARQMSPMQRPGRPEEIAAGCLFLASDEASYCSGSVLVIDGGMTAMQG</sequence>
<dbReference type="PRINTS" id="PR00080">
    <property type="entry name" value="SDRFAMILY"/>
</dbReference>
<dbReference type="Gene3D" id="3.40.50.720">
    <property type="entry name" value="NAD(P)-binding Rossmann-like Domain"/>
    <property type="match status" value="1"/>
</dbReference>
<comment type="similarity">
    <text evidence="1">Belongs to the short-chain dehydrogenases/reductases (SDR) family.</text>
</comment>
<dbReference type="Pfam" id="PF13561">
    <property type="entry name" value="adh_short_C2"/>
    <property type="match status" value="1"/>
</dbReference>
<dbReference type="RefSeq" id="WP_189381245.1">
    <property type="nucleotide sequence ID" value="NZ_BMYI01000007.1"/>
</dbReference>
<dbReference type="CDD" id="cd05233">
    <property type="entry name" value="SDR_c"/>
    <property type="match status" value="1"/>
</dbReference>
<organism evidence="2 3">
    <name type="scientific">Gemmobacter nanjingensis</name>
    <dbReference type="NCBI Taxonomy" id="488454"/>
    <lineage>
        <taxon>Bacteria</taxon>
        <taxon>Pseudomonadati</taxon>
        <taxon>Pseudomonadota</taxon>
        <taxon>Alphaproteobacteria</taxon>
        <taxon>Rhodobacterales</taxon>
        <taxon>Paracoccaceae</taxon>
        <taxon>Gemmobacter</taxon>
    </lineage>
</organism>
<evidence type="ECO:0000313" key="2">
    <source>
        <dbReference type="EMBL" id="GHC24919.1"/>
    </source>
</evidence>
<reference evidence="3" key="1">
    <citation type="journal article" date="2019" name="Int. J. Syst. Evol. Microbiol.">
        <title>The Global Catalogue of Microorganisms (GCM) 10K type strain sequencing project: providing services to taxonomists for standard genome sequencing and annotation.</title>
        <authorList>
            <consortium name="The Broad Institute Genomics Platform"/>
            <consortium name="The Broad Institute Genome Sequencing Center for Infectious Disease"/>
            <person name="Wu L."/>
            <person name="Ma J."/>
        </authorList>
    </citation>
    <scope>NUCLEOTIDE SEQUENCE [LARGE SCALE GENOMIC DNA]</scope>
    <source>
        <strain evidence="3">KCTC 23298</strain>
    </source>
</reference>
<dbReference type="SUPFAM" id="SSF51735">
    <property type="entry name" value="NAD(P)-binding Rossmann-fold domains"/>
    <property type="match status" value="1"/>
</dbReference>
<evidence type="ECO:0000313" key="3">
    <source>
        <dbReference type="Proteomes" id="UP000658305"/>
    </source>
</evidence>
<protein>
    <submittedName>
        <fullName evidence="2">Short-chain dehydrogenase</fullName>
    </submittedName>
</protein>
<dbReference type="EMBL" id="BMYI01000007">
    <property type="protein sequence ID" value="GHC24919.1"/>
    <property type="molecule type" value="Genomic_DNA"/>
</dbReference>
<name>A0ABQ3FI61_9RHOB</name>
<dbReference type="Proteomes" id="UP000658305">
    <property type="component" value="Unassembled WGS sequence"/>
</dbReference>
<dbReference type="InterPro" id="IPR002347">
    <property type="entry name" value="SDR_fam"/>
</dbReference>
<accession>A0ABQ3FI61</accession>
<evidence type="ECO:0000256" key="1">
    <source>
        <dbReference type="ARBA" id="ARBA00006484"/>
    </source>
</evidence>
<dbReference type="PROSITE" id="PS00061">
    <property type="entry name" value="ADH_SHORT"/>
    <property type="match status" value="1"/>
</dbReference>
<comment type="caution">
    <text evidence="2">The sequence shown here is derived from an EMBL/GenBank/DDBJ whole genome shotgun (WGS) entry which is preliminary data.</text>
</comment>
<dbReference type="PRINTS" id="PR00081">
    <property type="entry name" value="GDHRDH"/>
</dbReference>
<dbReference type="InterPro" id="IPR020904">
    <property type="entry name" value="Sc_DH/Rdtase_CS"/>
</dbReference>
<gene>
    <name evidence="2" type="ORF">GCM10007291_25680</name>
</gene>
<keyword evidence="3" id="KW-1185">Reference proteome</keyword>
<dbReference type="PANTHER" id="PTHR42760">
    <property type="entry name" value="SHORT-CHAIN DEHYDROGENASES/REDUCTASES FAMILY MEMBER"/>
    <property type="match status" value="1"/>
</dbReference>